<gene>
    <name evidence="1" type="ORF">KIN_10920</name>
</gene>
<evidence type="ECO:0008006" key="3">
    <source>
        <dbReference type="Google" id="ProtNLM"/>
    </source>
</evidence>
<sequence>MAFIIEKYSTGIFDGIGAFFRGLGRGLTMASAANARIAQMDRLNAKTDDELAKLGLRREDIVRHVFKDILYI</sequence>
<dbReference type="RefSeq" id="WP_159804893.1">
    <property type="nucleotide sequence ID" value="NZ_BLJE01000001.1"/>
</dbReference>
<evidence type="ECO:0000313" key="1">
    <source>
        <dbReference type="EMBL" id="GFE64018.1"/>
    </source>
</evidence>
<keyword evidence="2" id="KW-1185">Reference proteome</keyword>
<dbReference type="Proteomes" id="UP000436822">
    <property type="component" value="Unassembled WGS sequence"/>
</dbReference>
<dbReference type="AlphaFoldDB" id="A0A6N6JFF4"/>
<reference evidence="1 2" key="1">
    <citation type="submission" date="2019-12" db="EMBL/GenBank/DDBJ databases">
        <title>Litoreibacter badius sp. nov., a novel bacteriochlorophyll a-containing bacterium in the genus Litoreibacter.</title>
        <authorList>
            <person name="Kanamuro M."/>
            <person name="Takabe Y."/>
            <person name="Mori K."/>
            <person name="Takaichi S."/>
            <person name="Hanada S."/>
        </authorList>
    </citation>
    <scope>NUCLEOTIDE SEQUENCE [LARGE SCALE GENOMIC DNA]</scope>
    <source>
        <strain evidence="1 2">K6</strain>
    </source>
</reference>
<name>A0A6N6JFF4_9RHOB</name>
<dbReference type="OrthoDB" id="7867799at2"/>
<dbReference type="EMBL" id="BLJE01000001">
    <property type="protein sequence ID" value="GFE64018.1"/>
    <property type="molecule type" value="Genomic_DNA"/>
</dbReference>
<protein>
    <recommendedName>
        <fullName evidence="3">DUF1127 domain-containing protein</fullName>
    </recommendedName>
</protein>
<organism evidence="1 2">
    <name type="scientific">Litoreibacter roseus</name>
    <dbReference type="NCBI Taxonomy" id="2601869"/>
    <lineage>
        <taxon>Bacteria</taxon>
        <taxon>Pseudomonadati</taxon>
        <taxon>Pseudomonadota</taxon>
        <taxon>Alphaproteobacteria</taxon>
        <taxon>Rhodobacterales</taxon>
        <taxon>Roseobacteraceae</taxon>
        <taxon>Litoreibacter</taxon>
    </lineage>
</organism>
<comment type="caution">
    <text evidence="1">The sequence shown here is derived from an EMBL/GenBank/DDBJ whole genome shotgun (WGS) entry which is preliminary data.</text>
</comment>
<proteinExistence type="predicted"/>
<accession>A0A6N6JFF4</accession>
<evidence type="ECO:0000313" key="2">
    <source>
        <dbReference type="Proteomes" id="UP000436822"/>
    </source>
</evidence>